<dbReference type="CDD" id="cd00060">
    <property type="entry name" value="FHA"/>
    <property type="match status" value="1"/>
</dbReference>
<dbReference type="InterPro" id="IPR001054">
    <property type="entry name" value="A/G_cyclase"/>
</dbReference>
<dbReference type="GO" id="GO:0035556">
    <property type="term" value="P:intracellular signal transduction"/>
    <property type="evidence" value="ECO:0007669"/>
    <property type="project" value="InterPro"/>
</dbReference>
<dbReference type="SUPFAM" id="SSF49879">
    <property type="entry name" value="SMAD/FHA domain"/>
    <property type="match status" value="1"/>
</dbReference>
<dbReference type="GO" id="GO:0004016">
    <property type="term" value="F:adenylate cyclase activity"/>
    <property type="evidence" value="ECO:0007669"/>
    <property type="project" value="UniProtKB-EC"/>
</dbReference>
<accession>A0A3B1C7Y9</accession>
<evidence type="ECO:0000259" key="1">
    <source>
        <dbReference type="PROSITE" id="PS50006"/>
    </source>
</evidence>
<gene>
    <name evidence="3" type="ORF">MNBD_GAMMA24-2046</name>
</gene>
<dbReference type="InterPro" id="IPR050697">
    <property type="entry name" value="Adenylyl/Guanylyl_Cyclase_3/4"/>
</dbReference>
<dbReference type="PANTHER" id="PTHR43081:SF1">
    <property type="entry name" value="ADENYLATE CYCLASE, TERMINAL-DIFFERENTIATION SPECIFIC"/>
    <property type="match status" value="1"/>
</dbReference>
<name>A0A3B1C7Y9_9ZZZZ</name>
<feature type="domain" description="Guanylate cyclase" evidence="2">
    <location>
        <begin position="123"/>
        <end position="249"/>
    </location>
</feature>
<dbReference type="EMBL" id="UOFZ01000076">
    <property type="protein sequence ID" value="VAX12957.1"/>
    <property type="molecule type" value="Genomic_DNA"/>
</dbReference>
<dbReference type="Pfam" id="PF00498">
    <property type="entry name" value="FHA"/>
    <property type="match status" value="1"/>
</dbReference>
<dbReference type="SMART" id="SM00240">
    <property type="entry name" value="FHA"/>
    <property type="match status" value="1"/>
</dbReference>
<feature type="domain" description="FHA" evidence="1">
    <location>
        <begin position="22"/>
        <end position="72"/>
    </location>
</feature>
<dbReference type="SUPFAM" id="SSF55073">
    <property type="entry name" value="Nucleotide cyclase"/>
    <property type="match status" value="1"/>
</dbReference>
<dbReference type="Gene3D" id="3.30.70.1230">
    <property type="entry name" value="Nucleotide cyclase"/>
    <property type="match status" value="1"/>
</dbReference>
<evidence type="ECO:0000313" key="3">
    <source>
        <dbReference type="EMBL" id="VAX12957.1"/>
    </source>
</evidence>
<dbReference type="Gene3D" id="2.60.200.20">
    <property type="match status" value="1"/>
</dbReference>
<dbReference type="PANTHER" id="PTHR43081">
    <property type="entry name" value="ADENYLATE CYCLASE, TERMINAL-DIFFERENTIATION SPECIFIC-RELATED"/>
    <property type="match status" value="1"/>
</dbReference>
<dbReference type="PROSITE" id="PS50125">
    <property type="entry name" value="GUANYLATE_CYCLASE_2"/>
    <property type="match status" value="1"/>
</dbReference>
<organism evidence="3">
    <name type="scientific">hydrothermal vent metagenome</name>
    <dbReference type="NCBI Taxonomy" id="652676"/>
    <lineage>
        <taxon>unclassified sequences</taxon>
        <taxon>metagenomes</taxon>
        <taxon>ecological metagenomes</taxon>
    </lineage>
</organism>
<proteinExistence type="predicted"/>
<sequence>MAAVITLKYSGTIKKVSCEMALTFGRDKNNDVVLSDPHVSRNHAIIRCVGQGDYYFIDSGSSNGSYVNKKRIVAPRLLRNGDCISIGRAQILFTQDVKVARHVDTLSLQDTLISDTPVIKQITILVADIRGFTSLSEQVNIRTLTKLMNSWFHQVSNAIFNNGGVVDKFIGDCVFACWESEVDQKKTVIQALTAAYHINRITQELNQTYTEISEKVRIGVGINTGAASLGIGQENTALGDAVNLAFRLESATKALATDVIMSETAYRHLPDRFMRDRKQHIKVKGKRDAVRIVCLDFCEVEEVLKSIHAQESISSGAGISGLKIS</sequence>
<dbReference type="SMART" id="SM00044">
    <property type="entry name" value="CYCc"/>
    <property type="match status" value="1"/>
</dbReference>
<dbReference type="PROSITE" id="PS50006">
    <property type="entry name" value="FHA_DOMAIN"/>
    <property type="match status" value="1"/>
</dbReference>
<dbReference type="InterPro" id="IPR008984">
    <property type="entry name" value="SMAD_FHA_dom_sf"/>
</dbReference>
<dbReference type="AlphaFoldDB" id="A0A3B1C7Y9"/>
<reference evidence="3" key="1">
    <citation type="submission" date="2018-06" db="EMBL/GenBank/DDBJ databases">
        <authorList>
            <person name="Zhirakovskaya E."/>
        </authorList>
    </citation>
    <scope>NUCLEOTIDE SEQUENCE</scope>
</reference>
<dbReference type="Pfam" id="PF00211">
    <property type="entry name" value="Guanylate_cyc"/>
    <property type="match status" value="1"/>
</dbReference>
<dbReference type="CDD" id="cd07302">
    <property type="entry name" value="CHD"/>
    <property type="match status" value="1"/>
</dbReference>
<dbReference type="EC" id="4.6.1.1" evidence="3"/>
<protein>
    <submittedName>
        <fullName evidence="3">Adenylate cyclase</fullName>
        <ecNumber evidence="3">4.6.1.1</ecNumber>
    </submittedName>
</protein>
<dbReference type="InterPro" id="IPR000253">
    <property type="entry name" value="FHA_dom"/>
</dbReference>
<dbReference type="InterPro" id="IPR029787">
    <property type="entry name" value="Nucleotide_cyclase"/>
</dbReference>
<keyword evidence="3" id="KW-0456">Lyase</keyword>
<evidence type="ECO:0000259" key="2">
    <source>
        <dbReference type="PROSITE" id="PS50125"/>
    </source>
</evidence>
<dbReference type="GO" id="GO:0006171">
    <property type="term" value="P:cAMP biosynthetic process"/>
    <property type="evidence" value="ECO:0007669"/>
    <property type="project" value="TreeGrafter"/>
</dbReference>